<sequence length="120" mass="13990">MQDFRNIKVWNESHQLALKVYEITSEYPQYEMFNLTSQLRRACVSIPNNIAEGCGRNSDKDFLRFLHISLGSTNETLYLLILSKDLKLITGEIFKELEYKVEKVKAMLLAFIKTINNRLA</sequence>
<evidence type="ECO:0000313" key="2">
    <source>
        <dbReference type="EMBL" id="STD54418.1"/>
    </source>
</evidence>
<protein>
    <submittedName>
        <fullName evidence="2">Four helix bundle protein</fullName>
    </submittedName>
</protein>
<gene>
    <name evidence="1" type="ORF">EGI89_11560</name>
    <name evidence="2" type="ORF">NCTC13456_01005</name>
</gene>
<dbReference type="AlphaFoldDB" id="A0A376G434"/>
<dbReference type="InterPro" id="IPR012657">
    <property type="entry name" value="23S_rRNA-intervening_sequence"/>
</dbReference>
<reference evidence="1 4" key="2">
    <citation type="submission" date="2018-10" db="EMBL/GenBank/DDBJ databases">
        <title>Transmission dynamics of multidrug resistant bacteria on intensive care unit surfaces.</title>
        <authorList>
            <person name="D'Souza A.W."/>
            <person name="Potter R.F."/>
            <person name="Wallace M."/>
            <person name="Shupe A."/>
            <person name="Patel S."/>
            <person name="Sun S."/>
            <person name="Gul D."/>
            <person name="Kwon J.H."/>
            <person name="Andleeb S."/>
            <person name="Burnham C.-A.D."/>
            <person name="Dantas G."/>
        </authorList>
    </citation>
    <scope>NUCLEOTIDE SEQUENCE [LARGE SCALE GENOMIC DNA]</scope>
    <source>
        <strain evidence="1 4">WF_348</strain>
    </source>
</reference>
<reference evidence="2 3" key="1">
    <citation type="submission" date="2018-06" db="EMBL/GenBank/DDBJ databases">
        <authorList>
            <consortium name="Pathogen Informatics"/>
            <person name="Doyle S."/>
        </authorList>
    </citation>
    <scope>NUCLEOTIDE SEQUENCE [LARGE SCALE GENOMIC DNA]</scope>
    <source>
        <strain evidence="2 3">NCTC13456</strain>
    </source>
</reference>
<dbReference type="Pfam" id="PF05635">
    <property type="entry name" value="23S_rRNA_IVP"/>
    <property type="match status" value="1"/>
</dbReference>
<proteinExistence type="predicted"/>
<dbReference type="PANTHER" id="PTHR38471">
    <property type="entry name" value="FOUR HELIX BUNDLE PROTEIN"/>
    <property type="match status" value="1"/>
</dbReference>
<dbReference type="Proteomes" id="UP000267844">
    <property type="component" value="Unassembled WGS sequence"/>
</dbReference>
<dbReference type="Proteomes" id="UP000254737">
    <property type="component" value="Unassembled WGS sequence"/>
</dbReference>
<name>A0A376G434_9FLAO</name>
<accession>A0A376G434</accession>
<dbReference type="CDD" id="cd16377">
    <property type="entry name" value="23S_rRNA_IVP_like"/>
    <property type="match status" value="1"/>
</dbReference>
<dbReference type="Gene3D" id="1.20.1440.60">
    <property type="entry name" value="23S rRNA-intervening sequence"/>
    <property type="match status" value="1"/>
</dbReference>
<dbReference type="SUPFAM" id="SSF158446">
    <property type="entry name" value="IVS-encoded protein-like"/>
    <property type="match status" value="1"/>
</dbReference>
<dbReference type="PANTHER" id="PTHR38471:SF2">
    <property type="entry name" value="FOUR HELIX BUNDLE PROTEIN"/>
    <property type="match status" value="1"/>
</dbReference>
<dbReference type="EMBL" id="UFXS01000001">
    <property type="protein sequence ID" value="STD54418.1"/>
    <property type="molecule type" value="Genomic_DNA"/>
</dbReference>
<dbReference type="InterPro" id="IPR036583">
    <property type="entry name" value="23S_rRNA_IVS_sf"/>
</dbReference>
<evidence type="ECO:0000313" key="3">
    <source>
        <dbReference type="Proteomes" id="UP000254737"/>
    </source>
</evidence>
<organism evidence="2 3">
    <name type="scientific">Empedobacter falsenii</name>
    <dbReference type="NCBI Taxonomy" id="343874"/>
    <lineage>
        <taxon>Bacteria</taxon>
        <taxon>Pseudomonadati</taxon>
        <taxon>Bacteroidota</taxon>
        <taxon>Flavobacteriia</taxon>
        <taxon>Flavobacteriales</taxon>
        <taxon>Weeksellaceae</taxon>
        <taxon>Empedobacter</taxon>
    </lineage>
</organism>
<dbReference type="NCBIfam" id="TIGR02436">
    <property type="entry name" value="four helix bundle protein"/>
    <property type="match status" value="1"/>
</dbReference>
<dbReference type="EMBL" id="RHPO01000028">
    <property type="protein sequence ID" value="RRT89623.1"/>
    <property type="molecule type" value="Genomic_DNA"/>
</dbReference>
<dbReference type="RefSeq" id="WP_114999097.1">
    <property type="nucleotide sequence ID" value="NZ_RHPN01000028.1"/>
</dbReference>
<evidence type="ECO:0000313" key="1">
    <source>
        <dbReference type="EMBL" id="RRT89623.1"/>
    </source>
</evidence>
<evidence type="ECO:0000313" key="4">
    <source>
        <dbReference type="Proteomes" id="UP000267844"/>
    </source>
</evidence>